<evidence type="ECO:0000256" key="1">
    <source>
        <dbReference type="ARBA" id="ARBA00022737"/>
    </source>
</evidence>
<dbReference type="Gene3D" id="3.40.50.300">
    <property type="entry name" value="P-loop containing nucleotide triphosphate hydrolases"/>
    <property type="match status" value="1"/>
</dbReference>
<dbReference type="PROSITE" id="PS50837">
    <property type="entry name" value="NACHT"/>
    <property type="match status" value="1"/>
</dbReference>
<evidence type="ECO:0000313" key="5">
    <source>
        <dbReference type="Proteomes" id="UP001055219"/>
    </source>
</evidence>
<evidence type="ECO:0000313" key="4">
    <source>
        <dbReference type="EMBL" id="KAI6778961.1"/>
    </source>
</evidence>
<dbReference type="EMBL" id="JAGIXG020000055">
    <property type="protein sequence ID" value="KAI6778961.1"/>
    <property type="molecule type" value="Genomic_DNA"/>
</dbReference>
<name>A0A9P9XW72_9HYPO</name>
<feature type="domain" description="NACHT" evidence="3">
    <location>
        <begin position="353"/>
        <end position="501"/>
    </location>
</feature>
<dbReference type="GeneID" id="75829113"/>
<dbReference type="OrthoDB" id="163438at2759"/>
<protein>
    <submittedName>
        <fullName evidence="4">Vegetative incompatibility protein HET-E-like protein</fullName>
    </submittedName>
</protein>
<dbReference type="InterPro" id="IPR036770">
    <property type="entry name" value="Ankyrin_rpt-contain_sf"/>
</dbReference>
<dbReference type="RefSeq" id="XP_051359817.1">
    <property type="nucleotide sequence ID" value="XM_051509131.1"/>
</dbReference>
<dbReference type="PANTHER" id="PTHR10039:SF10">
    <property type="entry name" value="NACHT DOMAIN-CONTAINING PROTEIN"/>
    <property type="match status" value="1"/>
</dbReference>
<reference evidence="4" key="1">
    <citation type="journal article" date="2021" name="J Fungi (Basel)">
        <title>Genomic and Metabolomic Analyses of the Marine Fungus Emericellopsis cladophorae: Insights into Saltwater Adaptability Mechanisms and Its Biosynthetic Potential.</title>
        <authorList>
            <person name="Goncalves M.F.M."/>
            <person name="Hilario S."/>
            <person name="Van de Peer Y."/>
            <person name="Esteves A.C."/>
            <person name="Alves A."/>
        </authorList>
    </citation>
    <scope>NUCLEOTIDE SEQUENCE</scope>
    <source>
        <strain evidence="4">MUM 19.33</strain>
    </source>
</reference>
<feature type="region of interest" description="Disordered" evidence="2">
    <location>
        <begin position="14"/>
        <end position="40"/>
    </location>
</feature>
<dbReference type="Proteomes" id="UP001055219">
    <property type="component" value="Unassembled WGS sequence"/>
</dbReference>
<reference evidence="4" key="2">
    <citation type="submission" date="2022-07" db="EMBL/GenBank/DDBJ databases">
        <authorList>
            <person name="Goncalves M.F.M."/>
            <person name="Hilario S."/>
            <person name="Van De Peer Y."/>
            <person name="Esteves A.C."/>
            <person name="Alves A."/>
        </authorList>
    </citation>
    <scope>NUCLEOTIDE SEQUENCE</scope>
    <source>
        <strain evidence="4">MUM 19.33</strain>
    </source>
</reference>
<dbReference type="InterPro" id="IPR056884">
    <property type="entry name" value="NPHP3-like_N"/>
</dbReference>
<accession>A0A9P9XW72</accession>
<keyword evidence="1" id="KW-0677">Repeat</keyword>
<evidence type="ECO:0000259" key="3">
    <source>
        <dbReference type="PROSITE" id="PS50837"/>
    </source>
</evidence>
<proteinExistence type="predicted"/>
<organism evidence="4 5">
    <name type="scientific">Emericellopsis cladophorae</name>
    <dbReference type="NCBI Taxonomy" id="2686198"/>
    <lineage>
        <taxon>Eukaryota</taxon>
        <taxon>Fungi</taxon>
        <taxon>Dikarya</taxon>
        <taxon>Ascomycota</taxon>
        <taxon>Pezizomycotina</taxon>
        <taxon>Sordariomycetes</taxon>
        <taxon>Hypocreomycetidae</taxon>
        <taxon>Hypocreales</taxon>
        <taxon>Bionectriaceae</taxon>
        <taxon>Emericellopsis</taxon>
    </lineage>
</organism>
<feature type="compositionally biased region" description="Polar residues" evidence="2">
    <location>
        <begin position="24"/>
        <end position="40"/>
    </location>
</feature>
<keyword evidence="5" id="KW-1185">Reference proteome</keyword>
<gene>
    <name evidence="4" type="ORF">J7T54_002603</name>
</gene>
<dbReference type="Gene3D" id="1.25.40.20">
    <property type="entry name" value="Ankyrin repeat-containing domain"/>
    <property type="match status" value="1"/>
</dbReference>
<dbReference type="SUPFAM" id="SSF48403">
    <property type="entry name" value="Ankyrin repeat"/>
    <property type="match status" value="1"/>
</dbReference>
<dbReference type="InterPro" id="IPR007111">
    <property type="entry name" value="NACHT_NTPase"/>
</dbReference>
<dbReference type="InterPro" id="IPR027417">
    <property type="entry name" value="P-loop_NTPase"/>
</dbReference>
<comment type="caution">
    <text evidence="4">The sequence shown here is derived from an EMBL/GenBank/DDBJ whole genome shotgun (WGS) entry which is preliminary data.</text>
</comment>
<dbReference type="Pfam" id="PF24883">
    <property type="entry name" value="NPHP3_N"/>
    <property type="match status" value="1"/>
</dbReference>
<evidence type="ECO:0000256" key="2">
    <source>
        <dbReference type="SAM" id="MobiDB-lite"/>
    </source>
</evidence>
<dbReference type="PANTHER" id="PTHR10039">
    <property type="entry name" value="AMELOGENIN"/>
    <property type="match status" value="1"/>
</dbReference>
<sequence length="1135" mass="126802">MYNGLDLNIWPPSGLGHDDFDSSLPGSQESTGEPTPSRSYQATATALRPATQGQVNNHIAFLSNQALLPVHEPAHQDADVNPSGSGSGVVDHSDLWSAAYREAIARLGEDIDVGILQGKKVAQLFEQLEEADKEATQESIFLRGVEYLRSIQVPLEKFKLALDLASPLTSIEPTASTVFGVVRSVSAIAISMASADLDFAKQIGDMLEQISYIDDCDTLGQKSHKQDIHEALVSVYQSLLEFYRVAFEILTRRGASLMVKMVLETDHLPNLVQEFLSQADVLRKLIQKATWEIVEDIKSMLYDREIARWLGSQGMSRQTQHHASLRSGRADGACDFLLENTDFQTWYQASNSRKLIILGDVGHGKSVCMSFLVDTLRQRNEHQLPNPKVCYYYCRDDESGRLTSILSTLILSLLEQLSGLKKPFFERYKKTQASDGGNPAADALQLEEFLKWIVETVDRPLFIVIDGLDECDYESRMQLMRILGDLSHRSSMLKILLSSRPATECLAQFAHLPSIQLGLDVRRDAIIVEHMVTRRLSYLSTEVKALVIETLSSLAQGSAIWVKMVVDLIQLRRITALESMRRLLVANSLPTELAALYGDIFLRCTTDDPENKKLAGIALTLLAASRRTLRLEELAWAATFGLWRHELRTVAAVAPLVDSERILSLIHPFISHTDVKGVKKGQVRLVHQSVKEFILGGGEYFADKHIKAPEAFALDLCIEYLLLEEIGHVHLFSQEQLAIEALPQDAALFEVESDDAASFQGDLHCTWDAWEKDMITYDPVDRGLGGFFAYAACHWVDHLGSITTGPFPALADVEKLCEAGSIRLSNWIEQNSRPGCTMKQRFEFDSTLYDPLSIFSVYGSETILRQMLGSPDLTSEMFLPQSRAKAVDQVLQWGDLSRLSIIAWEGKGSDCLSALDLFHRIMSRWLLPRTNHPNWDRAFDLVDFVLDDLVEEESGNELLCMAARMGCMPIVRRLMDGAQGNEKLRNELLRPAQRTQSSWGSPSHQSVGEAVLANHLPVVEYLLNQEGIETHLDHLNSRGENVLHLAATHCNPAVYAFLLPRLQGRLHQKDNGGDTALVMIVKSPCLPEKRLETAALFLAQCGDEEETIQDMRQAFRIAGEMGDTRMCKFLGETKL</sequence>
<dbReference type="AlphaFoldDB" id="A0A9P9XW72"/>